<dbReference type="InterPro" id="IPR050271">
    <property type="entry name" value="UDP-glycosyltransferase"/>
</dbReference>
<accession>A0A6I8NGZ6</accession>
<dbReference type="GeneTree" id="ENSGT00940000161263"/>
<dbReference type="Pfam" id="PF00201">
    <property type="entry name" value="UDPGT"/>
    <property type="match status" value="1"/>
</dbReference>
<keyword evidence="7 13" id="KW-1133">Transmembrane helix</keyword>
<protein>
    <recommendedName>
        <fullName evidence="13">UDP-glucuronosyltransferase</fullName>
        <ecNumber evidence="13">2.4.1.17</ecNumber>
    </recommendedName>
</protein>
<comment type="similarity">
    <text evidence="2 12">Belongs to the UDP-glycosyltransferase family.</text>
</comment>
<evidence type="ECO:0000256" key="4">
    <source>
        <dbReference type="ARBA" id="ARBA00022679"/>
    </source>
</evidence>
<keyword evidence="15" id="KW-1185">Reference proteome</keyword>
<proteinExistence type="inferred from homology"/>
<dbReference type="PANTHER" id="PTHR48043">
    <property type="entry name" value="EG:EG0003.4 PROTEIN-RELATED"/>
    <property type="match status" value="1"/>
</dbReference>
<evidence type="ECO:0000256" key="5">
    <source>
        <dbReference type="ARBA" id="ARBA00022692"/>
    </source>
</evidence>
<dbReference type="Ensembl" id="ENSOANT00000052236.1">
    <property type="protein sequence ID" value="ENSOANP00000040352.1"/>
    <property type="gene ID" value="ENSOANG00000041914.1"/>
</dbReference>
<dbReference type="EC" id="2.4.1.17" evidence="13"/>
<dbReference type="FunFam" id="3.40.50.2000:FF:000021">
    <property type="entry name" value="UDP-glucuronosyltransferase"/>
    <property type="match status" value="1"/>
</dbReference>
<dbReference type="InterPro" id="IPR035595">
    <property type="entry name" value="UDP_glycos_trans_CS"/>
</dbReference>
<evidence type="ECO:0000256" key="12">
    <source>
        <dbReference type="RuleBase" id="RU003718"/>
    </source>
</evidence>
<dbReference type="AlphaFoldDB" id="A0A6I8NGZ6"/>
<evidence type="ECO:0000256" key="3">
    <source>
        <dbReference type="ARBA" id="ARBA00022676"/>
    </source>
</evidence>
<evidence type="ECO:0000256" key="8">
    <source>
        <dbReference type="ARBA" id="ARBA00023136"/>
    </source>
</evidence>
<comment type="function">
    <text evidence="10">UDP-glucuronosyltransferases catalyze phase II biotransformation reactions in which lipophilic substrates are conjugated with glucuronic acid to increase water solubility and enhance excretion. They are of major importance in the conjugation and subsequent elimination of potentially toxic xenobiotics and endogenous compounds.</text>
</comment>
<name>A0A6I8NGZ6_ORNAN</name>
<dbReference type="Gene3D" id="3.40.50.2000">
    <property type="entry name" value="Glycogen Phosphorylase B"/>
    <property type="match status" value="1"/>
</dbReference>
<dbReference type="CDD" id="cd03784">
    <property type="entry name" value="GT1_Gtf-like"/>
    <property type="match status" value="1"/>
</dbReference>
<comment type="subcellular location">
    <subcellularLocation>
        <location evidence="13">Membrane</location>
        <topology evidence="13">Single-pass membrane protein</topology>
    </subcellularLocation>
    <subcellularLocation>
        <location evidence="1">Membrane</location>
        <topology evidence="1">Single-pass type I membrane protein</topology>
    </subcellularLocation>
</comment>
<evidence type="ECO:0000256" key="6">
    <source>
        <dbReference type="ARBA" id="ARBA00022729"/>
    </source>
</evidence>
<evidence type="ECO:0000256" key="11">
    <source>
        <dbReference type="ARBA" id="ARBA00047475"/>
    </source>
</evidence>
<keyword evidence="5 13" id="KW-0812">Transmembrane</keyword>
<dbReference type="Bgee" id="ENSOANG00000041914">
    <property type="expression patterns" value="Expressed in liver and 7 other cell types or tissues"/>
</dbReference>
<dbReference type="PROSITE" id="PS00375">
    <property type="entry name" value="UDPGT"/>
    <property type="match status" value="1"/>
</dbReference>
<keyword evidence="4 12" id="KW-0808">Transferase</keyword>
<dbReference type="OMA" id="WWIESSS"/>
<reference evidence="14" key="2">
    <citation type="submission" date="2025-08" db="UniProtKB">
        <authorList>
            <consortium name="Ensembl"/>
        </authorList>
    </citation>
    <scope>IDENTIFICATION</scope>
    <source>
        <strain evidence="14">Glennie</strain>
    </source>
</reference>
<dbReference type="InterPro" id="IPR002213">
    <property type="entry name" value="UDP_glucos_trans"/>
</dbReference>
<dbReference type="PANTHER" id="PTHR48043:SF24">
    <property type="entry name" value="UDP-GLUCURONOSYLTRANSFERASE 3A2"/>
    <property type="match status" value="1"/>
</dbReference>
<keyword evidence="3 12" id="KW-0328">Glycosyltransferase</keyword>
<evidence type="ECO:0000256" key="1">
    <source>
        <dbReference type="ARBA" id="ARBA00004479"/>
    </source>
</evidence>
<dbReference type="SUPFAM" id="SSF53756">
    <property type="entry name" value="UDP-Glycosyltransferase/glycogen phosphorylase"/>
    <property type="match status" value="1"/>
</dbReference>
<dbReference type="GO" id="GO:0016020">
    <property type="term" value="C:membrane"/>
    <property type="evidence" value="ECO:0007669"/>
    <property type="project" value="UniProtKB-SubCell"/>
</dbReference>
<dbReference type="InParanoid" id="A0A6I8NGZ6"/>
<feature type="transmembrane region" description="Helical" evidence="13">
    <location>
        <begin position="186"/>
        <end position="208"/>
    </location>
</feature>
<evidence type="ECO:0000256" key="2">
    <source>
        <dbReference type="ARBA" id="ARBA00009995"/>
    </source>
</evidence>
<evidence type="ECO:0000256" key="9">
    <source>
        <dbReference type="ARBA" id="ARBA00023180"/>
    </source>
</evidence>
<sequence length="221" mass="24948">MVASFRVLEVMKEMNAGFALLPQAVIWRFQLSQWPKEVPLATNVKIVEWLPQNDLLAHPKAKLLVTHGGINSVMEAIHHGVPMVGIPLFGDQFDNMVRVEAKTLGVTVPVTQLKAEMFAHTMKRVIEDRRYKSSAVAASTIRRSHPFPPAQRLVGWIDHILQTGGGDHLRPFAFQQPWYEQYMLDVISFLVALTLASGFLCVMLGRVARRRLCGLRKLKQT</sequence>
<organism evidence="14 15">
    <name type="scientific">Ornithorhynchus anatinus</name>
    <name type="common">Duckbill platypus</name>
    <dbReference type="NCBI Taxonomy" id="9258"/>
    <lineage>
        <taxon>Eukaryota</taxon>
        <taxon>Metazoa</taxon>
        <taxon>Chordata</taxon>
        <taxon>Craniata</taxon>
        <taxon>Vertebrata</taxon>
        <taxon>Euteleostomi</taxon>
        <taxon>Mammalia</taxon>
        <taxon>Monotremata</taxon>
        <taxon>Ornithorhynchidae</taxon>
        <taxon>Ornithorhynchus</taxon>
    </lineage>
</organism>
<evidence type="ECO:0000256" key="10">
    <source>
        <dbReference type="ARBA" id="ARBA00037451"/>
    </source>
</evidence>
<keyword evidence="6" id="KW-0732">Signal</keyword>
<evidence type="ECO:0000313" key="15">
    <source>
        <dbReference type="Proteomes" id="UP000002279"/>
    </source>
</evidence>
<gene>
    <name evidence="14" type="primary">LOC100087188</name>
</gene>
<keyword evidence="9" id="KW-0325">Glycoprotein</keyword>
<keyword evidence="8 13" id="KW-0472">Membrane</keyword>
<evidence type="ECO:0000256" key="13">
    <source>
        <dbReference type="RuleBase" id="RU362059"/>
    </source>
</evidence>
<evidence type="ECO:0000313" key="14">
    <source>
        <dbReference type="Ensembl" id="ENSOANP00000040352.1"/>
    </source>
</evidence>
<comment type="catalytic activity">
    <reaction evidence="11 13">
        <text>glucuronate acceptor + UDP-alpha-D-glucuronate = acceptor beta-D-glucuronoside + UDP + H(+)</text>
        <dbReference type="Rhea" id="RHEA:21032"/>
        <dbReference type="ChEBI" id="CHEBI:15378"/>
        <dbReference type="ChEBI" id="CHEBI:58052"/>
        <dbReference type="ChEBI" id="CHEBI:58223"/>
        <dbReference type="ChEBI" id="CHEBI:132367"/>
        <dbReference type="ChEBI" id="CHEBI:132368"/>
        <dbReference type="EC" id="2.4.1.17"/>
    </reaction>
</comment>
<reference evidence="14 15" key="1">
    <citation type="journal article" date="2008" name="Nature">
        <title>Genome analysis of the platypus reveals unique signatures of evolution.</title>
        <authorList>
            <person name="Warren W.C."/>
            <person name="Hillier L.W."/>
            <person name="Marshall Graves J.A."/>
            <person name="Birney E."/>
            <person name="Ponting C.P."/>
            <person name="Grutzner F."/>
            <person name="Belov K."/>
            <person name="Miller W."/>
            <person name="Clarke L."/>
            <person name="Chinwalla A.T."/>
            <person name="Yang S.P."/>
            <person name="Heger A."/>
            <person name="Locke D.P."/>
            <person name="Miethke P."/>
            <person name="Waters P.D."/>
            <person name="Veyrunes F."/>
            <person name="Fulton L."/>
            <person name="Fulton B."/>
            <person name="Graves T."/>
            <person name="Wallis J."/>
            <person name="Puente X.S."/>
            <person name="Lopez-Otin C."/>
            <person name="Ordonez G.R."/>
            <person name="Eichler E.E."/>
            <person name="Chen L."/>
            <person name="Cheng Z."/>
            <person name="Deakin J.E."/>
            <person name="Alsop A."/>
            <person name="Thompson K."/>
            <person name="Kirby P."/>
            <person name="Papenfuss A.T."/>
            <person name="Wakefield M.J."/>
            <person name="Olender T."/>
            <person name="Lancet D."/>
            <person name="Huttley G.A."/>
            <person name="Smit A.F."/>
            <person name="Pask A."/>
            <person name="Temple-Smith P."/>
            <person name="Batzer M.A."/>
            <person name="Walker J.A."/>
            <person name="Konkel M.K."/>
            <person name="Harris R.S."/>
            <person name="Whittington C.M."/>
            <person name="Wong E.S."/>
            <person name="Gemmell N.J."/>
            <person name="Buschiazzo E."/>
            <person name="Vargas Jentzsch I.M."/>
            <person name="Merkel A."/>
            <person name="Schmitz J."/>
            <person name="Zemann A."/>
            <person name="Churakov G."/>
            <person name="Kriegs J.O."/>
            <person name="Brosius J."/>
            <person name="Murchison E.P."/>
            <person name="Sachidanandam R."/>
            <person name="Smith C."/>
            <person name="Hannon G.J."/>
            <person name="Tsend-Ayush E."/>
            <person name="McMillan D."/>
            <person name="Attenborough R."/>
            <person name="Rens W."/>
            <person name="Ferguson-Smith M."/>
            <person name="Lefevre C.M."/>
            <person name="Sharp J.A."/>
            <person name="Nicholas K.R."/>
            <person name="Ray D.A."/>
            <person name="Kube M."/>
            <person name="Reinhardt R."/>
            <person name="Pringle T.H."/>
            <person name="Taylor J."/>
            <person name="Jones R.C."/>
            <person name="Nixon B."/>
            <person name="Dacheux J.L."/>
            <person name="Niwa H."/>
            <person name="Sekita Y."/>
            <person name="Huang X."/>
            <person name="Stark A."/>
            <person name="Kheradpour P."/>
            <person name="Kellis M."/>
            <person name="Flicek P."/>
            <person name="Chen Y."/>
            <person name="Webber C."/>
            <person name="Hardison R."/>
            <person name="Nelson J."/>
            <person name="Hallsworth-Pepin K."/>
            <person name="Delehaunty K."/>
            <person name="Markovic C."/>
            <person name="Minx P."/>
            <person name="Feng Y."/>
            <person name="Kremitzki C."/>
            <person name="Mitreva M."/>
            <person name="Glasscock J."/>
            <person name="Wylie T."/>
            <person name="Wohldmann P."/>
            <person name="Thiru P."/>
            <person name="Nhan M.N."/>
            <person name="Pohl C.S."/>
            <person name="Smith S.M."/>
            <person name="Hou S."/>
            <person name="Nefedov M."/>
            <person name="de Jong P.J."/>
            <person name="Renfree M.B."/>
            <person name="Mardis E.R."/>
            <person name="Wilson R.K."/>
        </authorList>
    </citation>
    <scope>NUCLEOTIDE SEQUENCE [LARGE SCALE GENOMIC DNA]</scope>
    <source>
        <strain evidence="14 15">Glennie</strain>
    </source>
</reference>
<dbReference type="Proteomes" id="UP000002279">
    <property type="component" value="Chromosome 3"/>
</dbReference>
<dbReference type="GO" id="GO:0015020">
    <property type="term" value="F:glucuronosyltransferase activity"/>
    <property type="evidence" value="ECO:0007669"/>
    <property type="project" value="UniProtKB-EC"/>
</dbReference>
<evidence type="ECO:0000256" key="7">
    <source>
        <dbReference type="ARBA" id="ARBA00022989"/>
    </source>
</evidence>
<reference evidence="14" key="3">
    <citation type="submission" date="2025-09" db="UniProtKB">
        <authorList>
            <consortium name="Ensembl"/>
        </authorList>
    </citation>
    <scope>IDENTIFICATION</scope>
    <source>
        <strain evidence="14">Glennie</strain>
    </source>
</reference>